<dbReference type="EMBL" id="AAHK01000425">
    <property type="protein sequence ID" value="EAN92573.1"/>
    <property type="molecule type" value="Genomic_DNA"/>
</dbReference>
<sequence>MAIASDATSDEDDDCQFEYVAPSANREKGAAGAGAQRVRKTVYEEERDARVSAIVSQQGLKLPLQPEAAPATLRATEKEGKVTERQDAEEGEKKSTKSAPNPTEEAQRLKNQRYSIYRRNRYLNQNALREVDPGTKRHMQIVYTPSNAGGKQYHTLRRGGYTGTFSGGRRFTPRFPSGYKRPRE</sequence>
<dbReference type="InParanoid" id="Q4DJ70"/>
<dbReference type="RefSeq" id="XP_814424.1">
    <property type="nucleotide sequence ID" value="XM_809331.1"/>
</dbReference>
<evidence type="ECO:0000313" key="2">
    <source>
        <dbReference type="EMBL" id="EAN92573.1"/>
    </source>
</evidence>
<dbReference type="AlphaFoldDB" id="Q4DJ70"/>
<keyword evidence="3" id="KW-1185">Reference proteome</keyword>
<dbReference type="Proteomes" id="UP000002296">
    <property type="component" value="Unassembled WGS sequence"/>
</dbReference>
<organism evidence="2 3">
    <name type="scientific">Trypanosoma cruzi (strain CL Brener)</name>
    <dbReference type="NCBI Taxonomy" id="353153"/>
    <lineage>
        <taxon>Eukaryota</taxon>
        <taxon>Discoba</taxon>
        <taxon>Euglenozoa</taxon>
        <taxon>Kinetoplastea</taxon>
        <taxon>Metakinetoplastina</taxon>
        <taxon>Trypanosomatida</taxon>
        <taxon>Trypanosomatidae</taxon>
        <taxon>Trypanosoma</taxon>
        <taxon>Schizotrypanum</taxon>
    </lineage>
</organism>
<proteinExistence type="predicted"/>
<reference evidence="2 3" key="1">
    <citation type="journal article" date="2005" name="Science">
        <title>The genome sequence of Trypanosoma cruzi, etiologic agent of Chagas disease.</title>
        <authorList>
            <person name="El-Sayed N.M."/>
            <person name="Myler P.J."/>
            <person name="Bartholomeu D.C."/>
            <person name="Nilsson D."/>
            <person name="Aggarwal G."/>
            <person name="Tran A.N."/>
            <person name="Ghedin E."/>
            <person name="Worthey E.A."/>
            <person name="Delcher A.L."/>
            <person name="Blandin G."/>
            <person name="Westenberger S.J."/>
            <person name="Caler E."/>
            <person name="Cerqueira G.C."/>
            <person name="Branche C."/>
            <person name="Haas B."/>
            <person name="Anupama A."/>
            <person name="Arner E."/>
            <person name="Aslund L."/>
            <person name="Attipoe P."/>
            <person name="Bontempi E."/>
            <person name="Bringaud F."/>
            <person name="Burton P."/>
            <person name="Cadag E."/>
            <person name="Campbell D.A."/>
            <person name="Carrington M."/>
            <person name="Crabtree J."/>
            <person name="Darban H."/>
            <person name="da Silveira J.F."/>
            <person name="de Jong P."/>
            <person name="Edwards K."/>
            <person name="Englund P.T."/>
            <person name="Fazelina G."/>
            <person name="Feldblyum T."/>
            <person name="Ferella M."/>
            <person name="Frasch A.C."/>
            <person name="Gull K."/>
            <person name="Horn D."/>
            <person name="Hou L."/>
            <person name="Huang Y."/>
            <person name="Kindlund E."/>
            <person name="Klingbeil M."/>
            <person name="Kluge S."/>
            <person name="Koo H."/>
            <person name="Lacerda D."/>
            <person name="Levin M.J."/>
            <person name="Lorenzi H."/>
            <person name="Louie T."/>
            <person name="Machado C.R."/>
            <person name="McCulloch R."/>
            <person name="McKenna A."/>
            <person name="Mizuno Y."/>
            <person name="Mottram J.C."/>
            <person name="Nelson S."/>
            <person name="Ochaya S."/>
            <person name="Osoegawa K."/>
            <person name="Pai G."/>
            <person name="Parsons M."/>
            <person name="Pentony M."/>
            <person name="Pettersson U."/>
            <person name="Pop M."/>
            <person name="Ramirez J.L."/>
            <person name="Rinta J."/>
            <person name="Robertson L."/>
            <person name="Salzberg S.L."/>
            <person name="Sanchez D.O."/>
            <person name="Seyler A."/>
            <person name="Sharma R."/>
            <person name="Shetty J."/>
            <person name="Simpson A.J."/>
            <person name="Sisk E."/>
            <person name="Tammi M.T."/>
            <person name="Tarleton R."/>
            <person name="Teixeira S."/>
            <person name="Van Aken S."/>
            <person name="Vogt C."/>
            <person name="Ward P.N."/>
            <person name="Wickstead B."/>
            <person name="Wortman J."/>
            <person name="White O."/>
            <person name="Fraser C.M."/>
            <person name="Stuart K.D."/>
            <person name="Andersson B."/>
        </authorList>
    </citation>
    <scope>NUCLEOTIDE SEQUENCE [LARGE SCALE GENOMIC DNA]</scope>
    <source>
        <strain evidence="2 3">CL Brener</strain>
    </source>
</reference>
<dbReference type="GeneID" id="3545942"/>
<evidence type="ECO:0000256" key="1">
    <source>
        <dbReference type="SAM" id="MobiDB-lite"/>
    </source>
</evidence>
<name>Q4DJ70_TRYCC</name>
<dbReference type="KEGG" id="tcr:505183.14"/>
<dbReference type="PaxDb" id="353153-Q4DJ70"/>
<accession>Q4DJ70</accession>
<comment type="caution">
    <text evidence="2">The sequence shown here is derived from an EMBL/GenBank/DDBJ whole genome shotgun (WGS) entry which is preliminary data.</text>
</comment>
<evidence type="ECO:0000313" key="3">
    <source>
        <dbReference type="Proteomes" id="UP000002296"/>
    </source>
</evidence>
<protein>
    <submittedName>
        <fullName evidence="2">Uncharacterized protein</fullName>
    </submittedName>
</protein>
<feature type="compositionally biased region" description="Basic and acidic residues" evidence="1">
    <location>
        <begin position="75"/>
        <end position="95"/>
    </location>
</feature>
<gene>
    <name evidence="2" type="ORF">Tc00.1047053505183.14</name>
</gene>
<feature type="region of interest" description="Disordered" evidence="1">
    <location>
        <begin position="65"/>
        <end position="117"/>
    </location>
</feature>
<feature type="region of interest" description="Disordered" evidence="1">
    <location>
        <begin position="161"/>
        <end position="184"/>
    </location>
</feature>